<protein>
    <recommendedName>
        <fullName evidence="1">Reverse transcriptase zinc-binding domain-containing protein</fullName>
    </recommendedName>
</protein>
<reference evidence="2" key="1">
    <citation type="submission" date="2020-06" db="EMBL/GenBank/DDBJ databases">
        <authorList>
            <person name="Li T."/>
            <person name="Hu X."/>
            <person name="Zhang T."/>
            <person name="Song X."/>
            <person name="Zhang H."/>
            <person name="Dai N."/>
            <person name="Sheng W."/>
            <person name="Hou X."/>
            <person name="Wei L."/>
        </authorList>
    </citation>
    <scope>NUCLEOTIDE SEQUENCE</scope>
    <source>
        <strain evidence="2">KEN1</strain>
        <tissue evidence="2">Leaf</tissue>
    </source>
</reference>
<dbReference type="PANTHER" id="PTHR33116:SF84">
    <property type="entry name" value="RNA-DIRECTED DNA POLYMERASE"/>
    <property type="match status" value="1"/>
</dbReference>
<evidence type="ECO:0000259" key="1">
    <source>
        <dbReference type="Pfam" id="PF13966"/>
    </source>
</evidence>
<organism evidence="2">
    <name type="scientific">Sesamum latifolium</name>
    <dbReference type="NCBI Taxonomy" id="2727402"/>
    <lineage>
        <taxon>Eukaryota</taxon>
        <taxon>Viridiplantae</taxon>
        <taxon>Streptophyta</taxon>
        <taxon>Embryophyta</taxon>
        <taxon>Tracheophyta</taxon>
        <taxon>Spermatophyta</taxon>
        <taxon>Magnoliopsida</taxon>
        <taxon>eudicotyledons</taxon>
        <taxon>Gunneridae</taxon>
        <taxon>Pentapetalae</taxon>
        <taxon>asterids</taxon>
        <taxon>lamiids</taxon>
        <taxon>Lamiales</taxon>
        <taxon>Pedaliaceae</taxon>
        <taxon>Sesamum</taxon>
    </lineage>
</organism>
<gene>
    <name evidence="2" type="ORF">Slati_0882600</name>
</gene>
<accession>A0AAW2XMQ9</accession>
<dbReference type="AlphaFoldDB" id="A0AAW2XMQ9"/>
<dbReference type="EMBL" id="JACGWN010000003">
    <property type="protein sequence ID" value="KAL0455434.1"/>
    <property type="molecule type" value="Genomic_DNA"/>
</dbReference>
<dbReference type="InterPro" id="IPR026960">
    <property type="entry name" value="RVT-Znf"/>
</dbReference>
<comment type="caution">
    <text evidence="2">The sequence shown here is derived from an EMBL/GenBank/DDBJ whole genome shotgun (WGS) entry which is preliminary data.</text>
</comment>
<name>A0AAW2XMQ9_9LAMI</name>
<dbReference type="Pfam" id="PF13966">
    <property type="entry name" value="zf-RVT"/>
    <property type="match status" value="1"/>
</dbReference>
<dbReference type="PANTHER" id="PTHR33116">
    <property type="entry name" value="REVERSE TRANSCRIPTASE ZINC-BINDING DOMAIN-CONTAINING PROTEIN-RELATED-RELATED"/>
    <property type="match status" value="1"/>
</dbReference>
<sequence>MSLRPFFHYRIGLGSSFSLWHDPWHDLGPLILRFPLGLRHSDTSPTAPLSRVIRDGSWQWPPITDLESIDITHSLPHIHGGQDRVIWTGPRNSFSSATAYDVFHPPEPKVDWSSLLVGSLKVPRHRFILWLAILGRLSTLDKPWLQHLGTDCVLCRTATPETHYHLFFSCTFALECLREIRTSVTFYWPYSSWDVAIRWALCRWRGKHVVYASYRALLASLVYHLWEEQNRHIFQQMERTPVVIARTIVSEIRDLVISKQMVDSVSTRGLYRLWRIPWPVEGEAHT</sequence>
<evidence type="ECO:0000313" key="2">
    <source>
        <dbReference type="EMBL" id="KAL0455434.1"/>
    </source>
</evidence>
<proteinExistence type="predicted"/>
<reference evidence="2" key="2">
    <citation type="journal article" date="2024" name="Plant">
        <title>Genomic evolution and insights into agronomic trait innovations of Sesamum species.</title>
        <authorList>
            <person name="Miao H."/>
            <person name="Wang L."/>
            <person name="Qu L."/>
            <person name="Liu H."/>
            <person name="Sun Y."/>
            <person name="Le M."/>
            <person name="Wang Q."/>
            <person name="Wei S."/>
            <person name="Zheng Y."/>
            <person name="Lin W."/>
            <person name="Duan Y."/>
            <person name="Cao H."/>
            <person name="Xiong S."/>
            <person name="Wang X."/>
            <person name="Wei L."/>
            <person name="Li C."/>
            <person name="Ma Q."/>
            <person name="Ju M."/>
            <person name="Zhao R."/>
            <person name="Li G."/>
            <person name="Mu C."/>
            <person name="Tian Q."/>
            <person name="Mei H."/>
            <person name="Zhang T."/>
            <person name="Gao T."/>
            <person name="Zhang H."/>
        </authorList>
    </citation>
    <scope>NUCLEOTIDE SEQUENCE</scope>
    <source>
        <strain evidence="2">KEN1</strain>
    </source>
</reference>
<feature type="domain" description="Reverse transcriptase zinc-binding" evidence="1">
    <location>
        <begin position="94"/>
        <end position="175"/>
    </location>
</feature>